<feature type="region of interest" description="Disordered" evidence="1">
    <location>
        <begin position="1"/>
        <end position="30"/>
    </location>
</feature>
<gene>
    <name evidence="4" type="ORF">P154DRAFT_621882</name>
</gene>
<evidence type="ECO:0000259" key="2">
    <source>
        <dbReference type="Pfam" id="PF00350"/>
    </source>
</evidence>
<dbReference type="InterPro" id="IPR056024">
    <property type="entry name" value="DUF7605"/>
</dbReference>
<dbReference type="AlphaFoldDB" id="A0A6A5W9C1"/>
<dbReference type="SUPFAM" id="SSF52540">
    <property type="entry name" value="P-loop containing nucleoside triphosphate hydrolases"/>
    <property type="match status" value="1"/>
</dbReference>
<evidence type="ECO:0000313" key="4">
    <source>
        <dbReference type="EMBL" id="KAF1998322.1"/>
    </source>
</evidence>
<sequence length="1026" mass="114875">MAFPYAREQKEVIQQPTPSRPSESPPFEPACESIEEKKTTLVSTPLPDLVGQSTVQVAPQVPEAMFSGNSVPLTNPNAVKETESGTNVDLGSSFYISKLRELHESAQQRLDGMTGTATSATSGSTLTPTIPRKRKASEMGTDFPEEDGDDADEGDENMCVKPHKPELETLPRLPIYHPAFALAEETAQRTLKTFIAYIKGSGYEDDEAIHLLQELQQRSHIPYGNAVRIGLIGEAGVGKSSTINSILGVANLTVEACNPGDDGDSCTYVVIEFRQASPNQLKPFGAEIEFFARETCLQMVTDLFKKYMQYRKTLEESPDEVTETETEVASTARECFQQLFSNHPEFSDEATADEFLSSATSATDPVILNRLLKWTKNILCTFVPDGKTTLTIEANTAAGLVERFLPFTRTVPYREFNGLPLNFSPWPLVRLVRVCIDSPILKQGIVLADLPGLSDINRFRVDASLRYMQNCDVTIVVAKIDRPEKSASLKKYIMEAFRRRRSGSVIVAITRSDDVNLEGKTNFELDPNDEERLAAITQNHAALDKMVEAKRAEIRANMQSGKRKMNKKLNAQIRMIQKRKKALTQERLEVRVAARNKKVAATIAQNYRMDTRDDARVPIFCISNKAYMHHIRGYELDAPPAMGLVETQVPTMRAHIYALPSIGKFGTLDYFCNNSMHMLLSVIQMSCSTSTLTRKEHLLRIVNKANHDIGKEITRLVRKYLSTEVAVLLTGMTNEGQGSMGWNFSRSARALCAKYAKYPPSGHRAFVRNRGHYKTKKVPEANWNDEFLLPVRSSLDQSFGKLHDECEVTLKAEVAQAIKEIMASLNLQLRDDPQALVCNAYKDCFLSNLPRHEADIAREIEGFAKGLQRYFRIINRRTTTTGDNSYIDSVMKSIYANSDIRAPTQKGMSTHNDPPSSKSSKTLHKSRCEVFESHVTAADGPFHSLSSMVDSKLNQALSQSEHRLQNGVGMVFDQIRRAFDVMSQRRDNDSVEGQRFRRELHGLVEEGRKIVEGPVRRGLEACRGFK</sequence>
<feature type="domain" description="Dynamin N-terminal" evidence="2">
    <location>
        <begin position="229"/>
        <end position="493"/>
    </location>
</feature>
<dbReference type="EMBL" id="ML977605">
    <property type="protein sequence ID" value="KAF1998322.1"/>
    <property type="molecule type" value="Genomic_DNA"/>
</dbReference>
<proteinExistence type="predicted"/>
<keyword evidence="5" id="KW-1185">Reference proteome</keyword>
<evidence type="ECO:0000313" key="5">
    <source>
        <dbReference type="Proteomes" id="UP000799779"/>
    </source>
</evidence>
<feature type="compositionally biased region" description="Polar residues" evidence="1">
    <location>
        <begin position="906"/>
        <end position="920"/>
    </location>
</feature>
<evidence type="ECO:0000259" key="3">
    <source>
        <dbReference type="Pfam" id="PF24564"/>
    </source>
</evidence>
<dbReference type="InterPro" id="IPR027417">
    <property type="entry name" value="P-loop_NTPase"/>
</dbReference>
<name>A0A6A5W9C1_9PLEO</name>
<dbReference type="PANTHER" id="PTHR36681:SF3">
    <property type="entry name" value="NUCLEAR GTPASE, GERMINAL CENTER-ASSOCIATED, TANDEM DUPLICATE 3"/>
    <property type="match status" value="1"/>
</dbReference>
<accession>A0A6A5W9C1</accession>
<dbReference type="Pfam" id="PF24564">
    <property type="entry name" value="DUF7605"/>
    <property type="match status" value="1"/>
</dbReference>
<dbReference type="Pfam" id="PF00350">
    <property type="entry name" value="Dynamin_N"/>
    <property type="match status" value="1"/>
</dbReference>
<feature type="region of interest" description="Disordered" evidence="1">
    <location>
        <begin position="901"/>
        <end position="923"/>
    </location>
</feature>
<protein>
    <recommendedName>
        <fullName evidence="6">G domain-containing protein</fullName>
    </recommendedName>
</protein>
<dbReference type="Proteomes" id="UP000799779">
    <property type="component" value="Unassembled WGS sequence"/>
</dbReference>
<evidence type="ECO:0008006" key="6">
    <source>
        <dbReference type="Google" id="ProtNLM"/>
    </source>
</evidence>
<organism evidence="4 5">
    <name type="scientific">Amniculicola lignicola CBS 123094</name>
    <dbReference type="NCBI Taxonomy" id="1392246"/>
    <lineage>
        <taxon>Eukaryota</taxon>
        <taxon>Fungi</taxon>
        <taxon>Dikarya</taxon>
        <taxon>Ascomycota</taxon>
        <taxon>Pezizomycotina</taxon>
        <taxon>Dothideomycetes</taxon>
        <taxon>Pleosporomycetidae</taxon>
        <taxon>Pleosporales</taxon>
        <taxon>Amniculicolaceae</taxon>
        <taxon>Amniculicola</taxon>
    </lineage>
</organism>
<dbReference type="OrthoDB" id="5427350at2759"/>
<dbReference type="InterPro" id="IPR045063">
    <property type="entry name" value="Dynamin_N"/>
</dbReference>
<reference evidence="4" key="1">
    <citation type="journal article" date="2020" name="Stud. Mycol.">
        <title>101 Dothideomycetes genomes: a test case for predicting lifestyles and emergence of pathogens.</title>
        <authorList>
            <person name="Haridas S."/>
            <person name="Albert R."/>
            <person name="Binder M."/>
            <person name="Bloem J."/>
            <person name="Labutti K."/>
            <person name="Salamov A."/>
            <person name="Andreopoulos B."/>
            <person name="Baker S."/>
            <person name="Barry K."/>
            <person name="Bills G."/>
            <person name="Bluhm B."/>
            <person name="Cannon C."/>
            <person name="Castanera R."/>
            <person name="Culley D."/>
            <person name="Daum C."/>
            <person name="Ezra D."/>
            <person name="Gonzalez J."/>
            <person name="Henrissat B."/>
            <person name="Kuo A."/>
            <person name="Liang C."/>
            <person name="Lipzen A."/>
            <person name="Lutzoni F."/>
            <person name="Magnuson J."/>
            <person name="Mondo S."/>
            <person name="Nolan M."/>
            <person name="Ohm R."/>
            <person name="Pangilinan J."/>
            <person name="Park H.-J."/>
            <person name="Ramirez L."/>
            <person name="Alfaro M."/>
            <person name="Sun H."/>
            <person name="Tritt A."/>
            <person name="Yoshinaga Y."/>
            <person name="Zwiers L.-H."/>
            <person name="Turgeon B."/>
            <person name="Goodwin S."/>
            <person name="Spatafora J."/>
            <person name="Crous P."/>
            <person name="Grigoriev I."/>
        </authorList>
    </citation>
    <scope>NUCLEOTIDE SEQUENCE</scope>
    <source>
        <strain evidence="4">CBS 123094</strain>
    </source>
</reference>
<evidence type="ECO:0000256" key="1">
    <source>
        <dbReference type="SAM" id="MobiDB-lite"/>
    </source>
</evidence>
<dbReference type="PANTHER" id="PTHR36681">
    <property type="entry name" value="NUCLEAR GTPASE, GERMINAL CENTER-ASSOCIATED, TANDEM DUPLICATE 3"/>
    <property type="match status" value="1"/>
</dbReference>
<feature type="region of interest" description="Disordered" evidence="1">
    <location>
        <begin position="113"/>
        <end position="153"/>
    </location>
</feature>
<dbReference type="Gene3D" id="3.40.50.300">
    <property type="entry name" value="P-loop containing nucleotide triphosphate hydrolases"/>
    <property type="match status" value="2"/>
</dbReference>
<feature type="compositionally biased region" description="Low complexity" evidence="1">
    <location>
        <begin position="114"/>
        <end position="129"/>
    </location>
</feature>
<feature type="compositionally biased region" description="Acidic residues" evidence="1">
    <location>
        <begin position="143"/>
        <end position="153"/>
    </location>
</feature>
<feature type="domain" description="DUF7605" evidence="3">
    <location>
        <begin position="744"/>
        <end position="897"/>
    </location>
</feature>